<evidence type="ECO:0000256" key="4">
    <source>
        <dbReference type="ARBA" id="ARBA00022958"/>
    </source>
</evidence>
<evidence type="ECO:0000259" key="8">
    <source>
        <dbReference type="PROSITE" id="PS51202"/>
    </source>
</evidence>
<sequence length="458" mass="50254">MNIVILGAGQVGSSLARNLANEDNDITIIDTNIAALRELREKLDVHTRHGPASHPDVLEQANVNDADMLIAVTNSDEVNMMACQIAYSLFRTPTRIARVRASGYLQHPELFTPELIPVDVLISPEQLITNYIFRLISNPGTTQVLDFAGGRVRLVAVKAYHEGPMVGHEINKLSEHLPEVKVRITAIFRNGKAISPTGNTIIEANDEIFVIASAQHIRAVVSELRSVDRPYKRIMIAGGGNVGRRLANALEEGRYKVKIIEKNPDSAKKLAETLNKTIVLEGDAADESLLLEENIEDTDIFCALTNDDEANILSAMLAKRLGARKVMSLVNRTGYVDLVENANIDHAVSPQQITIGALLTHIRSGDIVSVHSLRKGDAEVIEVVAHGDAKNSRVVGRKRADLKLPPGTTVGAIVRKDEVIMPHHDTVIEEEDHVILFLADKRYINAVEKMFQVGLGHI</sequence>
<keyword evidence="2" id="KW-0813">Transport</keyword>
<dbReference type="PROSITE" id="PS51202">
    <property type="entry name" value="RCK_C"/>
    <property type="match status" value="2"/>
</dbReference>
<dbReference type="Gene3D" id="3.40.50.720">
    <property type="entry name" value="NAD(P)-binding Rossmann-like Domain"/>
    <property type="match status" value="2"/>
</dbReference>
<dbReference type="NCBIfam" id="NF007030">
    <property type="entry name" value="PRK09496.1-1"/>
    <property type="match status" value="1"/>
</dbReference>
<keyword evidence="3" id="KW-0633">Potassium transport</keyword>
<dbReference type="PRINTS" id="PR00335">
    <property type="entry name" value="KUPTAKETRKA"/>
</dbReference>
<organism evidence="9 10">
    <name type="scientific">Cocleimonas flava</name>
    <dbReference type="NCBI Taxonomy" id="634765"/>
    <lineage>
        <taxon>Bacteria</taxon>
        <taxon>Pseudomonadati</taxon>
        <taxon>Pseudomonadota</taxon>
        <taxon>Gammaproteobacteria</taxon>
        <taxon>Thiotrichales</taxon>
        <taxon>Thiotrichaceae</taxon>
        <taxon>Cocleimonas</taxon>
    </lineage>
</organism>
<dbReference type="PANTHER" id="PTHR43833:SF5">
    <property type="entry name" value="TRK SYSTEM POTASSIUM UPTAKE PROTEIN TRKA"/>
    <property type="match status" value="1"/>
</dbReference>
<dbReference type="FunFam" id="3.30.70.1450:FF:000001">
    <property type="entry name" value="Trk system potassium transporter TrkA"/>
    <property type="match status" value="1"/>
</dbReference>
<dbReference type="EMBL" id="SMFQ01000005">
    <property type="protein sequence ID" value="TCJ82992.1"/>
    <property type="molecule type" value="Genomic_DNA"/>
</dbReference>
<evidence type="ECO:0000259" key="7">
    <source>
        <dbReference type="PROSITE" id="PS51201"/>
    </source>
</evidence>
<dbReference type="AlphaFoldDB" id="A0A4R1ESU7"/>
<accession>A0A4R1ESU7</accession>
<dbReference type="SUPFAM" id="SSF116726">
    <property type="entry name" value="TrkA C-terminal domain-like"/>
    <property type="match status" value="2"/>
</dbReference>
<evidence type="ECO:0000256" key="5">
    <source>
        <dbReference type="ARBA" id="ARBA00023027"/>
    </source>
</evidence>
<dbReference type="InterPro" id="IPR006036">
    <property type="entry name" value="K_uptake_TrkA"/>
</dbReference>
<protein>
    <recommendedName>
        <fullName evidence="1">Trk system potassium uptake protein TrkA</fullName>
    </recommendedName>
</protein>
<dbReference type="NCBIfam" id="NF007031">
    <property type="entry name" value="PRK09496.1-2"/>
    <property type="match status" value="1"/>
</dbReference>
<dbReference type="NCBIfam" id="NF007032">
    <property type="entry name" value="PRK09496.1-4"/>
    <property type="match status" value="1"/>
</dbReference>
<dbReference type="GO" id="GO:0005886">
    <property type="term" value="C:plasma membrane"/>
    <property type="evidence" value="ECO:0007669"/>
    <property type="project" value="InterPro"/>
</dbReference>
<dbReference type="InterPro" id="IPR003148">
    <property type="entry name" value="RCK_N"/>
</dbReference>
<dbReference type="PANTHER" id="PTHR43833">
    <property type="entry name" value="POTASSIUM CHANNEL PROTEIN 2-RELATED-RELATED"/>
    <property type="match status" value="1"/>
</dbReference>
<dbReference type="InterPro" id="IPR036291">
    <property type="entry name" value="NAD(P)-bd_dom_sf"/>
</dbReference>
<evidence type="ECO:0000313" key="10">
    <source>
        <dbReference type="Proteomes" id="UP000294887"/>
    </source>
</evidence>
<comment type="caution">
    <text evidence="9">The sequence shown here is derived from an EMBL/GenBank/DDBJ whole genome shotgun (WGS) entry which is preliminary data.</text>
</comment>
<keyword evidence="4" id="KW-0630">Potassium</keyword>
<keyword evidence="6" id="KW-0406">Ion transport</keyword>
<dbReference type="InterPro" id="IPR050721">
    <property type="entry name" value="Trk_Ktr_HKT_K-transport"/>
</dbReference>
<feature type="domain" description="RCK C-terminal" evidence="8">
    <location>
        <begin position="368"/>
        <end position="453"/>
    </location>
</feature>
<reference evidence="9 10" key="1">
    <citation type="submission" date="2019-03" db="EMBL/GenBank/DDBJ databases">
        <title>Genomic Encyclopedia of Type Strains, Phase IV (KMG-IV): sequencing the most valuable type-strain genomes for metagenomic binning, comparative biology and taxonomic classification.</title>
        <authorList>
            <person name="Goeker M."/>
        </authorList>
    </citation>
    <scope>NUCLEOTIDE SEQUENCE [LARGE SCALE GENOMIC DNA]</scope>
    <source>
        <strain evidence="9 10">DSM 24830</strain>
    </source>
</reference>
<feature type="domain" description="RCK C-terminal" evidence="8">
    <location>
        <begin position="142"/>
        <end position="226"/>
    </location>
</feature>
<evidence type="ECO:0000256" key="2">
    <source>
        <dbReference type="ARBA" id="ARBA00022448"/>
    </source>
</evidence>
<dbReference type="Pfam" id="PF02080">
    <property type="entry name" value="TrkA_C"/>
    <property type="match status" value="2"/>
</dbReference>
<evidence type="ECO:0000313" key="9">
    <source>
        <dbReference type="EMBL" id="TCJ82992.1"/>
    </source>
</evidence>
<dbReference type="NCBIfam" id="NF007039">
    <property type="entry name" value="PRK09496.3-2"/>
    <property type="match status" value="1"/>
</dbReference>
<keyword evidence="10" id="KW-1185">Reference proteome</keyword>
<dbReference type="Pfam" id="PF02254">
    <property type="entry name" value="TrkA_N"/>
    <property type="match status" value="2"/>
</dbReference>
<dbReference type="FunFam" id="3.40.50.720:FF:000042">
    <property type="entry name" value="Trk system potassium transporter TrkA"/>
    <property type="match status" value="1"/>
</dbReference>
<evidence type="ECO:0000256" key="1">
    <source>
        <dbReference type="ARBA" id="ARBA00017378"/>
    </source>
</evidence>
<dbReference type="SUPFAM" id="SSF51735">
    <property type="entry name" value="NAD(P)-binding Rossmann-fold domains"/>
    <property type="match status" value="2"/>
</dbReference>
<keyword evidence="5" id="KW-0520">NAD</keyword>
<gene>
    <name evidence="9" type="ORF">EV695_3730</name>
</gene>
<dbReference type="GO" id="GO:0015079">
    <property type="term" value="F:potassium ion transmembrane transporter activity"/>
    <property type="evidence" value="ECO:0007669"/>
    <property type="project" value="InterPro"/>
</dbReference>
<dbReference type="RefSeq" id="WP_131907486.1">
    <property type="nucleotide sequence ID" value="NZ_BAAAFU010000007.1"/>
</dbReference>
<evidence type="ECO:0000256" key="3">
    <source>
        <dbReference type="ARBA" id="ARBA00022538"/>
    </source>
</evidence>
<dbReference type="Proteomes" id="UP000294887">
    <property type="component" value="Unassembled WGS sequence"/>
</dbReference>
<dbReference type="Gene3D" id="3.30.70.1450">
    <property type="entry name" value="Regulator of K+ conductance, C-terminal domain"/>
    <property type="match status" value="2"/>
</dbReference>
<dbReference type="PROSITE" id="PS51201">
    <property type="entry name" value="RCK_N"/>
    <property type="match status" value="2"/>
</dbReference>
<dbReference type="OrthoDB" id="9775180at2"/>
<feature type="domain" description="RCK N-terminal" evidence="7">
    <location>
        <begin position="231"/>
        <end position="348"/>
    </location>
</feature>
<dbReference type="InterPro" id="IPR006037">
    <property type="entry name" value="RCK_C"/>
</dbReference>
<dbReference type="InterPro" id="IPR036721">
    <property type="entry name" value="RCK_C_sf"/>
</dbReference>
<name>A0A4R1ESU7_9GAMM</name>
<proteinExistence type="predicted"/>
<evidence type="ECO:0000256" key="6">
    <source>
        <dbReference type="ARBA" id="ARBA00023065"/>
    </source>
</evidence>
<feature type="domain" description="RCK N-terminal" evidence="7">
    <location>
        <begin position="1"/>
        <end position="122"/>
    </location>
</feature>